<feature type="region of interest" description="Disordered" evidence="1">
    <location>
        <begin position="26"/>
        <end position="47"/>
    </location>
</feature>
<dbReference type="EMBL" id="CAJNOQ010007119">
    <property type="protein sequence ID" value="CAF1158407.1"/>
    <property type="molecule type" value="Genomic_DNA"/>
</dbReference>
<proteinExistence type="predicted"/>
<sequence>MSSTNSQLAEKNLMYINHVRTTQLNSNETDMSEQYTSSEPPQQQHYTQATTDYDQYNIQQKNDLLRSLAQNPHMLNDFYQFLEFTRTRSLQQSFPPIFNSCMNQDQHQIPSLLNFKKDYTALVTTEKWPMSVKNIPVKITKPSYITDCFALVVRYVPRELEIETVKEEINRTITSADNIKQIHYAYERRSNDFRFIVTDLKEYNSAVELGRNAICNHWLSITPFLSGNCMNYCTKCWRISHVRDQCKTNIQRCRVCLENRTRKEDHKCTNVAKCDGEHHSLCSPCHVIRQYRADLKENVTKAVESDAELHQTTIDKLINNIQSLIEHILWPVTGQIKPELLQSPKGLQSILTKMENLQLSLRDDYKIRRKRAESPLPIAEKSTASKEKNTKASSSTKQS</sequence>
<comment type="caution">
    <text evidence="2">The sequence shown here is derived from an EMBL/GenBank/DDBJ whole genome shotgun (WGS) entry which is preliminary data.</text>
</comment>
<dbReference type="Proteomes" id="UP000681722">
    <property type="component" value="Unassembled WGS sequence"/>
</dbReference>
<organism evidence="2 4">
    <name type="scientific">Didymodactylos carnosus</name>
    <dbReference type="NCBI Taxonomy" id="1234261"/>
    <lineage>
        <taxon>Eukaryota</taxon>
        <taxon>Metazoa</taxon>
        <taxon>Spiralia</taxon>
        <taxon>Gnathifera</taxon>
        <taxon>Rotifera</taxon>
        <taxon>Eurotatoria</taxon>
        <taxon>Bdelloidea</taxon>
        <taxon>Philodinida</taxon>
        <taxon>Philodinidae</taxon>
        <taxon>Didymodactylos</taxon>
    </lineage>
</organism>
<protein>
    <submittedName>
        <fullName evidence="2">Uncharacterized protein</fullName>
    </submittedName>
</protein>
<accession>A0A814T9G6</accession>
<reference evidence="2" key="1">
    <citation type="submission" date="2021-02" db="EMBL/GenBank/DDBJ databases">
        <authorList>
            <person name="Nowell W R."/>
        </authorList>
    </citation>
    <scope>NUCLEOTIDE SEQUENCE</scope>
</reference>
<name>A0A814T9G6_9BILA</name>
<dbReference type="Proteomes" id="UP000663829">
    <property type="component" value="Unassembled WGS sequence"/>
</dbReference>
<dbReference type="AlphaFoldDB" id="A0A814T9G6"/>
<keyword evidence="4" id="KW-1185">Reference proteome</keyword>
<evidence type="ECO:0000313" key="3">
    <source>
        <dbReference type="EMBL" id="CAF3921840.1"/>
    </source>
</evidence>
<evidence type="ECO:0000313" key="2">
    <source>
        <dbReference type="EMBL" id="CAF1158407.1"/>
    </source>
</evidence>
<gene>
    <name evidence="2" type="ORF">GPM918_LOCUS21547</name>
    <name evidence="3" type="ORF">SRO942_LOCUS21546</name>
</gene>
<feature type="region of interest" description="Disordered" evidence="1">
    <location>
        <begin position="370"/>
        <end position="399"/>
    </location>
</feature>
<dbReference type="EMBL" id="CAJOBC010007119">
    <property type="protein sequence ID" value="CAF3921840.1"/>
    <property type="molecule type" value="Genomic_DNA"/>
</dbReference>
<evidence type="ECO:0000256" key="1">
    <source>
        <dbReference type="SAM" id="MobiDB-lite"/>
    </source>
</evidence>
<dbReference type="OrthoDB" id="10015407at2759"/>
<evidence type="ECO:0000313" key="4">
    <source>
        <dbReference type="Proteomes" id="UP000663829"/>
    </source>
</evidence>